<dbReference type="CDD" id="cd00761">
    <property type="entry name" value="Glyco_tranf_GTA_type"/>
    <property type="match status" value="1"/>
</dbReference>
<protein>
    <submittedName>
        <fullName evidence="6">Glycosyltransferase</fullName>
    </submittedName>
</protein>
<keyword evidence="4" id="KW-0812">Transmembrane</keyword>
<dbReference type="PANTHER" id="PTHR43630">
    <property type="entry name" value="POLY-BETA-1,6-N-ACETYL-D-GLUCOSAMINE SYNTHASE"/>
    <property type="match status" value="1"/>
</dbReference>
<dbReference type="Proteomes" id="UP000664209">
    <property type="component" value="Unassembled WGS sequence"/>
</dbReference>
<dbReference type="InterPro" id="IPR029044">
    <property type="entry name" value="Nucleotide-diphossugar_trans"/>
</dbReference>
<proteinExistence type="inferred from homology"/>
<reference evidence="6" key="1">
    <citation type="submission" date="2021-03" db="EMBL/GenBank/DDBJ databases">
        <title>Actinotalea soli sp. nov., isolated from soil.</title>
        <authorList>
            <person name="Ping W."/>
            <person name="Zhang J."/>
        </authorList>
    </citation>
    <scope>NUCLEOTIDE SEQUENCE</scope>
    <source>
        <strain evidence="6">BY-33</strain>
    </source>
</reference>
<feature type="domain" description="Glycosyltransferase 2-like" evidence="5">
    <location>
        <begin position="20"/>
        <end position="144"/>
    </location>
</feature>
<dbReference type="AlphaFoldDB" id="A0A939LN42"/>
<evidence type="ECO:0000313" key="7">
    <source>
        <dbReference type="Proteomes" id="UP000664209"/>
    </source>
</evidence>
<comment type="similarity">
    <text evidence="1">Belongs to the glycosyltransferase 2 family.</text>
</comment>
<evidence type="ECO:0000256" key="4">
    <source>
        <dbReference type="SAM" id="Phobius"/>
    </source>
</evidence>
<organism evidence="6 7">
    <name type="scientific">Actinotalea soli</name>
    <dbReference type="NCBI Taxonomy" id="2819234"/>
    <lineage>
        <taxon>Bacteria</taxon>
        <taxon>Bacillati</taxon>
        <taxon>Actinomycetota</taxon>
        <taxon>Actinomycetes</taxon>
        <taxon>Micrococcales</taxon>
        <taxon>Cellulomonadaceae</taxon>
        <taxon>Actinotalea</taxon>
    </lineage>
</organism>
<gene>
    <name evidence="6" type="ORF">J4G33_03880</name>
</gene>
<evidence type="ECO:0000256" key="2">
    <source>
        <dbReference type="ARBA" id="ARBA00022676"/>
    </source>
</evidence>
<evidence type="ECO:0000313" key="6">
    <source>
        <dbReference type="EMBL" id="MBO1750936.1"/>
    </source>
</evidence>
<keyword evidence="7" id="KW-1185">Reference proteome</keyword>
<dbReference type="Gene3D" id="3.90.550.10">
    <property type="entry name" value="Spore Coat Polysaccharide Biosynthesis Protein SpsA, Chain A"/>
    <property type="match status" value="1"/>
</dbReference>
<feature type="transmembrane region" description="Helical" evidence="4">
    <location>
        <begin position="317"/>
        <end position="345"/>
    </location>
</feature>
<dbReference type="RefSeq" id="WP_208054537.1">
    <property type="nucleotide sequence ID" value="NZ_JAGEMK010000001.1"/>
</dbReference>
<evidence type="ECO:0000259" key="5">
    <source>
        <dbReference type="Pfam" id="PF00535"/>
    </source>
</evidence>
<comment type="caution">
    <text evidence="6">The sequence shown here is derived from an EMBL/GenBank/DDBJ whole genome shotgun (WGS) entry which is preliminary data.</text>
</comment>
<keyword evidence="3" id="KW-0808">Transferase</keyword>
<accession>A0A939LN42</accession>
<dbReference type="Pfam" id="PF00535">
    <property type="entry name" value="Glycos_transf_2"/>
    <property type="match status" value="1"/>
</dbReference>
<evidence type="ECO:0000256" key="3">
    <source>
        <dbReference type="ARBA" id="ARBA00022679"/>
    </source>
</evidence>
<feature type="transmembrane region" description="Helical" evidence="4">
    <location>
        <begin position="288"/>
        <end position="305"/>
    </location>
</feature>
<sequence>MISPTRGDALEISSPPGTLSVVIPVYNEERWIRRCVAALADAAARAGLALDVVIVDDGSVDGTPEVLRDLSSQHDLRVVTQPNAGRLAARSTGLAAAREPWVLLLDSRVIAEPSGLAWVREQIASHPTRQVWCGHVDVDTDGNLFAAFWSGLVKIGWRRYTSAPRLVSFGAEDFDAYPKGTGCLLLPADLLREAVAGFDSLYDVPDLASDDTRLLRYVAERHRIWLSPDFAFRYFGKQGFRGFLRQSYFRGTTFVDGYLGHAGAVRRALITAVLGGVGLLALAARRPAWGATGMGVITAALATAVRRVGGTRDEVRAAAALTPVFAVVFGSGVVRGLLLAAAHAVRGARGPSPR</sequence>
<name>A0A939LN42_9CELL</name>
<keyword evidence="4" id="KW-0472">Membrane</keyword>
<keyword evidence="2" id="KW-0328">Glycosyltransferase</keyword>
<dbReference type="GO" id="GO:0016757">
    <property type="term" value="F:glycosyltransferase activity"/>
    <property type="evidence" value="ECO:0007669"/>
    <property type="project" value="UniProtKB-KW"/>
</dbReference>
<dbReference type="PANTHER" id="PTHR43630:SF1">
    <property type="entry name" value="POLY-BETA-1,6-N-ACETYL-D-GLUCOSAMINE SYNTHASE"/>
    <property type="match status" value="1"/>
</dbReference>
<keyword evidence="4" id="KW-1133">Transmembrane helix</keyword>
<dbReference type="SUPFAM" id="SSF53448">
    <property type="entry name" value="Nucleotide-diphospho-sugar transferases"/>
    <property type="match status" value="1"/>
</dbReference>
<evidence type="ECO:0000256" key="1">
    <source>
        <dbReference type="ARBA" id="ARBA00006739"/>
    </source>
</evidence>
<dbReference type="EMBL" id="JAGEMK010000001">
    <property type="protein sequence ID" value="MBO1750936.1"/>
    <property type="molecule type" value="Genomic_DNA"/>
</dbReference>
<dbReference type="InterPro" id="IPR001173">
    <property type="entry name" value="Glyco_trans_2-like"/>
</dbReference>